<accession>A0A399E0F2</accession>
<dbReference type="AlphaFoldDB" id="A0A399E0F2"/>
<gene>
    <name evidence="1" type="ORF">Mterra_03714</name>
</gene>
<dbReference type="Proteomes" id="UP000265715">
    <property type="component" value="Unassembled WGS sequence"/>
</dbReference>
<name>A0A399E0F2_9DEIN</name>
<sequence length="42" mass="4535">MSGETGSVAMLREVLRANPDLTRTNRFGGTALIPAAHRVRVL</sequence>
<comment type="caution">
    <text evidence="1">The sequence shown here is derived from an EMBL/GenBank/DDBJ whole genome shotgun (WGS) entry which is preliminary data.</text>
</comment>
<evidence type="ECO:0000313" key="1">
    <source>
        <dbReference type="EMBL" id="RIH77965.1"/>
    </source>
</evidence>
<reference evidence="1 2" key="1">
    <citation type="submission" date="2018-08" db="EMBL/GenBank/DDBJ databases">
        <title>Meiothermus terrae DSM 26712 genome sequencing project.</title>
        <authorList>
            <person name="Da Costa M.S."/>
            <person name="Albuquerque L."/>
            <person name="Raposo P."/>
            <person name="Froufe H.J.C."/>
            <person name="Barroso C.S."/>
            <person name="Egas C."/>
        </authorList>
    </citation>
    <scope>NUCLEOTIDE SEQUENCE [LARGE SCALE GENOMIC DNA]</scope>
    <source>
        <strain evidence="1 2">DSM 26712</strain>
    </source>
</reference>
<protein>
    <submittedName>
        <fullName evidence="1">Uncharacterized protein</fullName>
    </submittedName>
</protein>
<keyword evidence="2" id="KW-1185">Reference proteome</keyword>
<proteinExistence type="predicted"/>
<organism evidence="1 2">
    <name type="scientific">Calidithermus terrae</name>
    <dbReference type="NCBI Taxonomy" id="1408545"/>
    <lineage>
        <taxon>Bacteria</taxon>
        <taxon>Thermotogati</taxon>
        <taxon>Deinococcota</taxon>
        <taxon>Deinococci</taxon>
        <taxon>Thermales</taxon>
        <taxon>Thermaceae</taxon>
        <taxon>Calidithermus</taxon>
    </lineage>
</organism>
<dbReference type="EMBL" id="QXDL01000274">
    <property type="protein sequence ID" value="RIH77965.1"/>
    <property type="molecule type" value="Genomic_DNA"/>
</dbReference>
<evidence type="ECO:0000313" key="2">
    <source>
        <dbReference type="Proteomes" id="UP000265715"/>
    </source>
</evidence>